<dbReference type="GO" id="GO:0000209">
    <property type="term" value="P:protein polyubiquitination"/>
    <property type="evidence" value="ECO:0007669"/>
    <property type="project" value="TreeGrafter"/>
</dbReference>
<evidence type="ECO:0000256" key="5">
    <source>
        <dbReference type="SAM" id="MobiDB-lite"/>
    </source>
</evidence>
<feature type="repeat" description="WD" evidence="4">
    <location>
        <begin position="212"/>
        <end position="254"/>
    </location>
</feature>
<evidence type="ECO:0000256" key="4">
    <source>
        <dbReference type="PROSITE-ProRule" id="PRU00221"/>
    </source>
</evidence>
<feature type="repeat" description="WD" evidence="4">
    <location>
        <begin position="298"/>
        <end position="339"/>
    </location>
</feature>
<dbReference type="InterPro" id="IPR015943">
    <property type="entry name" value="WD40/YVTN_repeat-like_dom_sf"/>
</dbReference>
<feature type="domain" description="SOCS box" evidence="6">
    <location>
        <begin position="432"/>
        <end position="475"/>
    </location>
</feature>
<dbReference type="Gene3D" id="2.130.10.10">
    <property type="entry name" value="YVTN repeat-like/Quinoprotein amine dehydrogenase"/>
    <property type="match status" value="2"/>
</dbReference>
<reference evidence="7 8" key="1">
    <citation type="submission" date="2019-07" db="EMBL/GenBank/DDBJ databases">
        <title>Draft genome assembly of a fouling barnacle, Amphibalanus amphitrite (Darwin, 1854): The first reference genome for Thecostraca.</title>
        <authorList>
            <person name="Kim W."/>
        </authorList>
    </citation>
    <scope>NUCLEOTIDE SEQUENCE [LARGE SCALE GENOMIC DNA]</scope>
    <source>
        <strain evidence="7">SNU_AA5</strain>
        <tissue evidence="7">Soma without cirri and trophi</tissue>
    </source>
</reference>
<evidence type="ECO:0000259" key="6">
    <source>
        <dbReference type="PROSITE" id="PS50225"/>
    </source>
</evidence>
<feature type="compositionally biased region" description="Basic and acidic residues" evidence="5">
    <location>
        <begin position="8"/>
        <end position="19"/>
    </location>
</feature>
<dbReference type="Proteomes" id="UP000440578">
    <property type="component" value="Unassembled WGS sequence"/>
</dbReference>
<dbReference type="InterPro" id="IPR051983">
    <property type="entry name" value="WSB_SOCS-box_domain"/>
</dbReference>
<organism evidence="7 8">
    <name type="scientific">Amphibalanus amphitrite</name>
    <name type="common">Striped barnacle</name>
    <name type="synonym">Balanus amphitrite</name>
    <dbReference type="NCBI Taxonomy" id="1232801"/>
    <lineage>
        <taxon>Eukaryota</taxon>
        <taxon>Metazoa</taxon>
        <taxon>Ecdysozoa</taxon>
        <taxon>Arthropoda</taxon>
        <taxon>Crustacea</taxon>
        <taxon>Multicrustacea</taxon>
        <taxon>Cirripedia</taxon>
        <taxon>Thoracica</taxon>
        <taxon>Thoracicalcarea</taxon>
        <taxon>Balanomorpha</taxon>
        <taxon>Balanoidea</taxon>
        <taxon>Balanidae</taxon>
        <taxon>Amphibalaninae</taxon>
        <taxon>Amphibalanus</taxon>
    </lineage>
</organism>
<name>A0A6A4X0R4_AMPAM</name>
<protein>
    <submittedName>
        <fullName evidence="7">WD repeat and SOCS box-containing protein 1</fullName>
    </submittedName>
</protein>
<evidence type="ECO:0000313" key="8">
    <source>
        <dbReference type="Proteomes" id="UP000440578"/>
    </source>
</evidence>
<dbReference type="SMART" id="SM00320">
    <property type="entry name" value="WD40"/>
    <property type="match status" value="5"/>
</dbReference>
<keyword evidence="2" id="KW-0677">Repeat</keyword>
<evidence type="ECO:0000256" key="3">
    <source>
        <dbReference type="ARBA" id="ARBA00022786"/>
    </source>
</evidence>
<dbReference type="SUPFAM" id="SSF158235">
    <property type="entry name" value="SOCS box-like"/>
    <property type="match status" value="1"/>
</dbReference>
<evidence type="ECO:0000256" key="1">
    <source>
        <dbReference type="ARBA" id="ARBA00022574"/>
    </source>
</evidence>
<keyword evidence="8" id="KW-1185">Reference proteome</keyword>
<dbReference type="GO" id="GO:0035556">
    <property type="term" value="P:intracellular signal transduction"/>
    <property type="evidence" value="ECO:0007669"/>
    <property type="project" value="InterPro"/>
</dbReference>
<evidence type="ECO:0000256" key="2">
    <source>
        <dbReference type="ARBA" id="ARBA00022737"/>
    </source>
</evidence>
<dbReference type="PROSITE" id="PS50294">
    <property type="entry name" value="WD_REPEATS_REGION"/>
    <property type="match status" value="2"/>
</dbReference>
<gene>
    <name evidence="7" type="primary">wsb1_0</name>
    <name evidence="7" type="ORF">FJT64_017404</name>
</gene>
<dbReference type="PANTHER" id="PTHR15622">
    <property type="entry name" value="WD40 REPEAT PROTEIN"/>
    <property type="match status" value="1"/>
</dbReference>
<feature type="region of interest" description="Disordered" evidence="5">
    <location>
        <begin position="1"/>
        <end position="20"/>
    </location>
</feature>
<sequence length="475" mass="52077">MAPGVGGKEPDGFEGRPLDELDGPEFLGGIGVSVKVEELRLSVSVSDCCLSIPGVSVKVEELRLSVSVSDCCLSIPGVSVKVGELRPRPELADKADSSAVPCVFAPDDSRVAWSCGDRKVVILPWNKHKNCLVRDNCRDADGSQLCDQEVVLSTGLEVCAMAFWLGLRQPTDGRRGSWKRFDFTRTPVLATGHPNGRVRLWSLETGSLMLELMDHRGAVRDIQFAPDDSLRLVSASADKTLKAWDLTDDGNMFKTLSDCRSPVLRCSWRPDGKQLVACGQSKLLYVFDMVEYKRQMVLEGHYNEVTSCSFTCDGSLIVSSSHDTRAIVWDAETGKPLRTLFHLNPPPRLIFAAGENGAWVKAAVMSRAMCQTATVCEDGLVRFWHPWQSWEEPALSVPVPRFSEEEIPTSCAYNAAGTVIAVGTSRGAVTFLTVPKYIPPLSHLARRAVRRVTSGRQVEQLPLPGAVRGFLCYAH</sequence>
<dbReference type="SMART" id="SM00969">
    <property type="entry name" value="SOCS_box"/>
    <property type="match status" value="1"/>
</dbReference>
<dbReference type="PROSITE" id="PS50082">
    <property type="entry name" value="WD_REPEATS_2"/>
    <property type="match status" value="2"/>
</dbReference>
<dbReference type="Pfam" id="PF00400">
    <property type="entry name" value="WD40"/>
    <property type="match status" value="3"/>
</dbReference>
<evidence type="ECO:0000313" key="7">
    <source>
        <dbReference type="EMBL" id="KAF0311813.1"/>
    </source>
</evidence>
<dbReference type="InterPro" id="IPR001496">
    <property type="entry name" value="SOCS_box"/>
</dbReference>
<dbReference type="InterPro" id="IPR019775">
    <property type="entry name" value="WD40_repeat_CS"/>
</dbReference>
<dbReference type="OrthoDB" id="17410at2759"/>
<keyword evidence="1 4" id="KW-0853">WD repeat</keyword>
<dbReference type="Pfam" id="PF07525">
    <property type="entry name" value="SOCS_box"/>
    <property type="match status" value="1"/>
</dbReference>
<dbReference type="SUPFAM" id="SSF50978">
    <property type="entry name" value="WD40 repeat-like"/>
    <property type="match status" value="1"/>
</dbReference>
<comment type="caution">
    <text evidence="7">The sequence shown here is derived from an EMBL/GenBank/DDBJ whole genome shotgun (WGS) entry which is preliminary data.</text>
</comment>
<dbReference type="PANTHER" id="PTHR15622:SF2">
    <property type="entry name" value="U4_U6 SMALL NUCLEAR RIBONUCLEOPROTEIN PRP4"/>
    <property type="match status" value="1"/>
</dbReference>
<dbReference type="InterPro" id="IPR036322">
    <property type="entry name" value="WD40_repeat_dom_sf"/>
</dbReference>
<dbReference type="InterPro" id="IPR001680">
    <property type="entry name" value="WD40_rpt"/>
</dbReference>
<keyword evidence="3" id="KW-0833">Ubl conjugation pathway</keyword>
<accession>A0A6A4X0R4</accession>
<dbReference type="InterPro" id="IPR036036">
    <property type="entry name" value="SOCS_box-like_dom_sf"/>
</dbReference>
<dbReference type="PROSITE" id="PS50225">
    <property type="entry name" value="SOCS"/>
    <property type="match status" value="1"/>
</dbReference>
<proteinExistence type="predicted"/>
<dbReference type="EMBL" id="VIIS01000213">
    <property type="protein sequence ID" value="KAF0311813.1"/>
    <property type="molecule type" value="Genomic_DNA"/>
</dbReference>
<dbReference type="AlphaFoldDB" id="A0A6A4X0R4"/>
<dbReference type="PROSITE" id="PS00678">
    <property type="entry name" value="WD_REPEATS_1"/>
    <property type="match status" value="2"/>
</dbReference>